<dbReference type="PATRIC" id="fig|1217695.3.peg.1792"/>
<comment type="caution">
    <text evidence="2">The sequence shown here is derived from an EMBL/GenBank/DDBJ whole genome shotgun (WGS) entry which is preliminary data.</text>
</comment>
<dbReference type="OrthoDB" id="8970999at2"/>
<keyword evidence="3" id="KW-1185">Reference proteome</keyword>
<dbReference type="Proteomes" id="UP000013009">
    <property type="component" value="Unassembled WGS sequence"/>
</dbReference>
<keyword evidence="1" id="KW-0732">Signal</keyword>
<dbReference type="Gene3D" id="1.25.40.10">
    <property type="entry name" value="Tetratricopeptide repeat domain"/>
    <property type="match status" value="1"/>
</dbReference>
<evidence type="ECO:0000256" key="1">
    <source>
        <dbReference type="SAM" id="SignalP"/>
    </source>
</evidence>
<dbReference type="EMBL" id="APRZ01000015">
    <property type="protein sequence ID" value="ENX34565.1"/>
    <property type="molecule type" value="Genomic_DNA"/>
</dbReference>
<protein>
    <submittedName>
        <fullName evidence="2">Uncharacterized protein</fullName>
    </submittedName>
</protein>
<organism evidence="2 3">
    <name type="scientific">Acinetobacter colistiniresistens</name>
    <dbReference type="NCBI Taxonomy" id="280145"/>
    <lineage>
        <taxon>Bacteria</taxon>
        <taxon>Pseudomonadati</taxon>
        <taxon>Pseudomonadota</taxon>
        <taxon>Gammaproteobacteria</taxon>
        <taxon>Moraxellales</taxon>
        <taxon>Moraxellaceae</taxon>
        <taxon>Acinetobacter</taxon>
    </lineage>
</organism>
<reference evidence="2 3" key="1">
    <citation type="submission" date="2013-02" db="EMBL/GenBank/DDBJ databases">
        <title>The Genome Sequence of Acinetobacter sp. NIPH 1859.</title>
        <authorList>
            <consortium name="The Broad Institute Genome Sequencing Platform"/>
            <consortium name="The Broad Institute Genome Sequencing Center for Infectious Disease"/>
            <person name="Cerqueira G."/>
            <person name="Feldgarden M."/>
            <person name="Courvalin P."/>
            <person name="Perichon B."/>
            <person name="Grillot-Courvalin C."/>
            <person name="Clermont D."/>
            <person name="Rocha E."/>
            <person name="Yoon E.-J."/>
            <person name="Nemec A."/>
            <person name="Walker B."/>
            <person name="Young S.K."/>
            <person name="Zeng Q."/>
            <person name="Gargeya S."/>
            <person name="Fitzgerald M."/>
            <person name="Haas B."/>
            <person name="Abouelleil A."/>
            <person name="Alvarado L."/>
            <person name="Arachchi H.M."/>
            <person name="Berlin A.M."/>
            <person name="Chapman S.B."/>
            <person name="Dewar J."/>
            <person name="Goldberg J."/>
            <person name="Griggs A."/>
            <person name="Gujja S."/>
            <person name="Hansen M."/>
            <person name="Howarth C."/>
            <person name="Imamovic A."/>
            <person name="Larimer J."/>
            <person name="McCowan C."/>
            <person name="Murphy C."/>
            <person name="Neiman D."/>
            <person name="Pearson M."/>
            <person name="Priest M."/>
            <person name="Roberts A."/>
            <person name="Saif S."/>
            <person name="Shea T."/>
            <person name="Sisk P."/>
            <person name="Sykes S."/>
            <person name="Wortman J."/>
            <person name="Nusbaum C."/>
            <person name="Birren B."/>
        </authorList>
    </citation>
    <scope>NUCLEOTIDE SEQUENCE [LARGE SCALE GENOMIC DNA]</scope>
    <source>
        <strain evidence="2 3">NIPH 1859</strain>
    </source>
</reference>
<dbReference type="RefSeq" id="WP_005273347.1">
    <property type="nucleotide sequence ID" value="NZ_KB850195.1"/>
</dbReference>
<dbReference type="AlphaFoldDB" id="N9R7I4"/>
<dbReference type="InterPro" id="IPR011990">
    <property type="entry name" value="TPR-like_helical_dom_sf"/>
</dbReference>
<dbReference type="HOGENOM" id="CLU_1149914_0_0_6"/>
<gene>
    <name evidence="2" type="ORF">F889_01853</name>
</gene>
<evidence type="ECO:0000313" key="3">
    <source>
        <dbReference type="Proteomes" id="UP000013009"/>
    </source>
</evidence>
<feature type="signal peptide" evidence="1">
    <location>
        <begin position="1"/>
        <end position="20"/>
    </location>
</feature>
<feature type="chain" id="PRO_5004150785" evidence="1">
    <location>
        <begin position="21"/>
        <end position="241"/>
    </location>
</feature>
<dbReference type="SUPFAM" id="SSF48452">
    <property type="entry name" value="TPR-like"/>
    <property type="match status" value="1"/>
</dbReference>
<evidence type="ECO:0000313" key="2">
    <source>
        <dbReference type="EMBL" id="ENX34565.1"/>
    </source>
</evidence>
<sequence length="241" mass="27655">MRSIQSMFFSLCLMSSASYADLDIKHYKNCTGSPLVELNGHSKLVLPIIDSYQNHQYHYSAVLDRFETEMTQCFVVDNNRKVILDTIPSLISNSCSGQWDKKSKTPLWMADIGGGKDGVEYFPYLPSEQLKQVHKSEVSGIRQIIKSIDCQLSTYQKQDAVELNNAAFFLYQMGYYDDSLRLLKHVITLDPNRTVAYLNRADVYFALKNLGQARKNYMIYADQMKKSGLSNKVPLRIKKYL</sequence>
<proteinExistence type="predicted"/>
<name>N9R7I4_9GAMM</name>
<accession>N9R7I4</accession>